<evidence type="ECO:0000256" key="4">
    <source>
        <dbReference type="ARBA" id="ARBA00038381"/>
    </source>
</evidence>
<dbReference type="EC" id="3.1.2.20" evidence="5"/>
<evidence type="ECO:0000313" key="10">
    <source>
        <dbReference type="Proteomes" id="UP000318405"/>
    </source>
</evidence>
<protein>
    <recommendedName>
        <fullName evidence="6">Medium/long-chain acyl-CoA thioesterase YigI</fullName>
        <ecNumber evidence="5">3.1.2.20</ecNumber>
    </recommendedName>
</protein>
<dbReference type="AlphaFoldDB" id="A0A556AW60"/>
<evidence type="ECO:0000256" key="7">
    <source>
        <dbReference type="ARBA" id="ARBA00048062"/>
    </source>
</evidence>
<reference evidence="9 10" key="1">
    <citation type="submission" date="2019-07" db="EMBL/GenBank/DDBJ databases">
        <title>Qingshengfaniella alkalisoli gen. nov., sp. nov., isolated from saline soil.</title>
        <authorList>
            <person name="Xu L."/>
            <person name="Huang X.-X."/>
            <person name="Sun J.-Q."/>
        </authorList>
    </citation>
    <scope>NUCLEOTIDE SEQUENCE [LARGE SCALE GENOMIC DNA]</scope>
    <source>
        <strain evidence="9 10">DSM 27279</strain>
    </source>
</reference>
<dbReference type="NCBIfam" id="TIGR00369">
    <property type="entry name" value="unchar_dom_1"/>
    <property type="match status" value="1"/>
</dbReference>
<name>A0A556AW60_9BURK</name>
<evidence type="ECO:0000256" key="2">
    <source>
        <dbReference type="ARBA" id="ARBA00035880"/>
    </source>
</evidence>
<dbReference type="EMBL" id="VLTJ01000011">
    <property type="protein sequence ID" value="TSH97160.1"/>
    <property type="molecule type" value="Genomic_DNA"/>
</dbReference>
<dbReference type="OrthoDB" id="8851832at2"/>
<dbReference type="InterPro" id="IPR029069">
    <property type="entry name" value="HotDog_dom_sf"/>
</dbReference>
<evidence type="ECO:0000256" key="6">
    <source>
        <dbReference type="ARBA" id="ARBA00040062"/>
    </source>
</evidence>
<proteinExistence type="inferred from homology"/>
<accession>A0A556AW60</accession>
<comment type="catalytic activity">
    <reaction evidence="3">
        <text>a long-chain fatty acyl-CoA + H2O = a long-chain fatty acid + CoA + H(+)</text>
        <dbReference type="Rhea" id="RHEA:67680"/>
        <dbReference type="ChEBI" id="CHEBI:15377"/>
        <dbReference type="ChEBI" id="CHEBI:15378"/>
        <dbReference type="ChEBI" id="CHEBI:57287"/>
        <dbReference type="ChEBI" id="CHEBI:57560"/>
        <dbReference type="ChEBI" id="CHEBI:83139"/>
    </reaction>
</comment>
<dbReference type="Proteomes" id="UP000318405">
    <property type="component" value="Unassembled WGS sequence"/>
</dbReference>
<evidence type="ECO:0000256" key="3">
    <source>
        <dbReference type="ARBA" id="ARBA00036002"/>
    </source>
</evidence>
<dbReference type="InterPro" id="IPR006683">
    <property type="entry name" value="Thioestr_dom"/>
</dbReference>
<comment type="catalytic activity">
    <reaction evidence="7">
        <text>a medium-chain fatty acyl-CoA + H2O = a medium-chain fatty acid + CoA + H(+)</text>
        <dbReference type="Rhea" id="RHEA:68184"/>
        <dbReference type="ChEBI" id="CHEBI:15377"/>
        <dbReference type="ChEBI" id="CHEBI:15378"/>
        <dbReference type="ChEBI" id="CHEBI:57287"/>
        <dbReference type="ChEBI" id="CHEBI:59558"/>
        <dbReference type="ChEBI" id="CHEBI:90546"/>
    </reaction>
</comment>
<dbReference type="PANTHER" id="PTHR43240:SF20">
    <property type="entry name" value="MEDIUM_LONG-CHAIN ACYL-COA THIOESTERASE YIGI"/>
    <property type="match status" value="1"/>
</dbReference>
<evidence type="ECO:0000256" key="1">
    <source>
        <dbReference type="ARBA" id="ARBA00022801"/>
    </source>
</evidence>
<evidence type="ECO:0000259" key="8">
    <source>
        <dbReference type="Pfam" id="PF03061"/>
    </source>
</evidence>
<gene>
    <name evidence="9" type="ORF">FOZ76_07550</name>
</gene>
<comment type="catalytic activity">
    <reaction evidence="2">
        <text>a fatty acyl-CoA + H2O = a fatty acid + CoA + H(+)</text>
        <dbReference type="Rhea" id="RHEA:16781"/>
        <dbReference type="ChEBI" id="CHEBI:15377"/>
        <dbReference type="ChEBI" id="CHEBI:15378"/>
        <dbReference type="ChEBI" id="CHEBI:28868"/>
        <dbReference type="ChEBI" id="CHEBI:57287"/>
        <dbReference type="ChEBI" id="CHEBI:77636"/>
        <dbReference type="EC" id="3.1.2.20"/>
    </reaction>
</comment>
<keyword evidence="10" id="KW-1185">Reference proteome</keyword>
<dbReference type="CDD" id="cd03443">
    <property type="entry name" value="PaaI_thioesterase"/>
    <property type="match status" value="1"/>
</dbReference>
<evidence type="ECO:0000256" key="5">
    <source>
        <dbReference type="ARBA" id="ARBA00038894"/>
    </source>
</evidence>
<dbReference type="PANTHER" id="PTHR43240">
    <property type="entry name" value="1,4-DIHYDROXY-2-NAPHTHOYL-COA THIOESTERASE 1"/>
    <property type="match status" value="1"/>
</dbReference>
<comment type="caution">
    <text evidence="9">The sequence shown here is derived from an EMBL/GenBank/DDBJ whole genome shotgun (WGS) entry which is preliminary data.</text>
</comment>
<dbReference type="Pfam" id="PF03061">
    <property type="entry name" value="4HBT"/>
    <property type="match status" value="1"/>
</dbReference>
<dbReference type="RefSeq" id="WP_143947527.1">
    <property type="nucleotide sequence ID" value="NZ_BAABMB010000002.1"/>
</dbReference>
<evidence type="ECO:0000313" key="9">
    <source>
        <dbReference type="EMBL" id="TSH97160.1"/>
    </source>
</evidence>
<dbReference type="InterPro" id="IPR003736">
    <property type="entry name" value="PAAI_dom"/>
</dbReference>
<comment type="similarity">
    <text evidence="4">Belongs to the YigI thioesterase family.</text>
</comment>
<dbReference type="Gene3D" id="3.10.129.10">
    <property type="entry name" value="Hotdog Thioesterase"/>
    <property type="match status" value="1"/>
</dbReference>
<organism evidence="9 10">
    <name type="scientific">Verticiella sediminum</name>
    <dbReference type="NCBI Taxonomy" id="1247510"/>
    <lineage>
        <taxon>Bacteria</taxon>
        <taxon>Pseudomonadati</taxon>
        <taxon>Pseudomonadota</taxon>
        <taxon>Betaproteobacteria</taxon>
        <taxon>Burkholderiales</taxon>
        <taxon>Alcaligenaceae</taxon>
        <taxon>Verticiella</taxon>
    </lineage>
</organism>
<sequence>MQTPKLDNPYLENLGVRLDAWQPGHVVMSLLTDESHANRTGVVQGGIVATVLDAAAGYAGLMSEEGEPGHAATISLAINYVAPARLGALRVEARITGGGRKVYFSEAKVFDAGGNLVATAQGSFRRYGGQRPA</sequence>
<keyword evidence="1" id="KW-0378">Hydrolase</keyword>
<dbReference type="GO" id="GO:0047617">
    <property type="term" value="F:fatty acyl-CoA hydrolase activity"/>
    <property type="evidence" value="ECO:0007669"/>
    <property type="project" value="UniProtKB-EC"/>
</dbReference>
<dbReference type="SUPFAM" id="SSF54637">
    <property type="entry name" value="Thioesterase/thiol ester dehydrase-isomerase"/>
    <property type="match status" value="1"/>
</dbReference>
<feature type="domain" description="Thioesterase" evidence="8">
    <location>
        <begin position="41"/>
        <end position="117"/>
    </location>
</feature>